<dbReference type="EMBL" id="FN649735">
    <property type="protein sequence ID" value="CBJ28138.1"/>
    <property type="molecule type" value="Genomic_DNA"/>
</dbReference>
<keyword evidence="3 9" id="KW-0813">Transport</keyword>
<dbReference type="Proteomes" id="UP000002630">
    <property type="component" value="Linkage Group LG10"/>
</dbReference>
<evidence type="ECO:0000256" key="2">
    <source>
        <dbReference type="ARBA" id="ARBA00006375"/>
    </source>
</evidence>
<sequence length="352" mass="36140">MPRITGLRRSDCLSGGSDCHLVRDVKMAVAGAMAGAIATAALFPIDTAKTLRQANPKAFKGTRDALAHICRTRGPWAIYTGIPTAVVGAMPSSALYFGTYEAVKTRLMRVAANNFPAGPGGPREGEGGGGGGVHPAARAAAHAVAAACGNAASSLIFVPKEYVKQTLQASGMGAAGGARETAKEIVRRTVKEKGVKGLYRGYWATLSRNVPSAIIRFSLYEEIKLFIGPARLMSAPPAYLLAGALAGACASGMTTPFDVLKTRVATGSLEGGRGFAKNMATIVADDGWKGLYAGFQPRVVMSGLFTAVGFGSFEAIKVVLGVSPLPPDEATADSSSSSSAAAAAAAATTRRR</sequence>
<evidence type="ECO:0000313" key="11">
    <source>
        <dbReference type="EMBL" id="CBJ28138.1"/>
    </source>
</evidence>
<dbReference type="GO" id="GO:0016020">
    <property type="term" value="C:membrane"/>
    <property type="evidence" value="ECO:0007669"/>
    <property type="project" value="UniProtKB-SubCell"/>
</dbReference>
<dbReference type="eggNOG" id="KOG0768">
    <property type="taxonomic scope" value="Eukaryota"/>
</dbReference>
<dbReference type="OMA" id="FTHFITL"/>
<gene>
    <name evidence="11" type="ORF">Esi_0092_0076</name>
</gene>
<dbReference type="InterPro" id="IPR023395">
    <property type="entry name" value="MCP_dom_sf"/>
</dbReference>
<protein>
    <submittedName>
        <fullName evidence="11">Mitochondrial carrier protein-like</fullName>
    </submittedName>
</protein>
<dbReference type="GO" id="GO:0055085">
    <property type="term" value="P:transmembrane transport"/>
    <property type="evidence" value="ECO:0007669"/>
    <property type="project" value="InterPro"/>
</dbReference>
<dbReference type="InterPro" id="IPR018108">
    <property type="entry name" value="MCP_transmembrane"/>
</dbReference>
<feature type="region of interest" description="Disordered" evidence="10">
    <location>
        <begin position="327"/>
        <end position="352"/>
    </location>
</feature>
<dbReference type="InParanoid" id="D7G8X0"/>
<dbReference type="PROSITE" id="PS50920">
    <property type="entry name" value="SOLCAR"/>
    <property type="match status" value="3"/>
</dbReference>
<keyword evidence="6" id="KW-1133">Transmembrane helix</keyword>
<dbReference type="Gene3D" id="1.50.40.10">
    <property type="entry name" value="Mitochondrial carrier domain"/>
    <property type="match status" value="2"/>
</dbReference>
<dbReference type="AlphaFoldDB" id="D7G8X0"/>
<keyword evidence="7 8" id="KW-0472">Membrane</keyword>
<evidence type="ECO:0000256" key="4">
    <source>
        <dbReference type="ARBA" id="ARBA00022692"/>
    </source>
</evidence>
<evidence type="ECO:0000256" key="6">
    <source>
        <dbReference type="ARBA" id="ARBA00022989"/>
    </source>
</evidence>
<name>D7G8X0_ECTSI</name>
<reference evidence="11 12" key="1">
    <citation type="journal article" date="2010" name="Nature">
        <title>The Ectocarpus genome and the independent evolution of multicellularity in brown algae.</title>
        <authorList>
            <person name="Cock J.M."/>
            <person name="Sterck L."/>
            <person name="Rouze P."/>
            <person name="Scornet D."/>
            <person name="Allen A.E."/>
            <person name="Amoutzias G."/>
            <person name="Anthouard V."/>
            <person name="Artiguenave F."/>
            <person name="Aury J.M."/>
            <person name="Badger J.H."/>
            <person name="Beszteri B."/>
            <person name="Billiau K."/>
            <person name="Bonnet E."/>
            <person name="Bothwell J.H."/>
            <person name="Bowler C."/>
            <person name="Boyen C."/>
            <person name="Brownlee C."/>
            <person name="Carrano C.J."/>
            <person name="Charrier B."/>
            <person name="Cho G.Y."/>
            <person name="Coelho S.M."/>
            <person name="Collen J."/>
            <person name="Corre E."/>
            <person name="Da Silva C."/>
            <person name="Delage L."/>
            <person name="Delaroque N."/>
            <person name="Dittami S.M."/>
            <person name="Doulbeau S."/>
            <person name="Elias M."/>
            <person name="Farnham G."/>
            <person name="Gachon C.M."/>
            <person name="Gschloessl B."/>
            <person name="Heesch S."/>
            <person name="Jabbari K."/>
            <person name="Jubin C."/>
            <person name="Kawai H."/>
            <person name="Kimura K."/>
            <person name="Kloareg B."/>
            <person name="Kupper F.C."/>
            <person name="Lang D."/>
            <person name="Le Bail A."/>
            <person name="Leblanc C."/>
            <person name="Lerouge P."/>
            <person name="Lohr M."/>
            <person name="Lopez P.J."/>
            <person name="Martens C."/>
            <person name="Maumus F."/>
            <person name="Michel G."/>
            <person name="Miranda-Saavedra D."/>
            <person name="Morales J."/>
            <person name="Moreau H."/>
            <person name="Motomura T."/>
            <person name="Nagasato C."/>
            <person name="Napoli C.A."/>
            <person name="Nelson D.R."/>
            <person name="Nyvall-Collen P."/>
            <person name="Peters A.F."/>
            <person name="Pommier C."/>
            <person name="Potin P."/>
            <person name="Poulain J."/>
            <person name="Quesneville H."/>
            <person name="Read B."/>
            <person name="Rensing S.A."/>
            <person name="Ritter A."/>
            <person name="Rousvoal S."/>
            <person name="Samanta M."/>
            <person name="Samson G."/>
            <person name="Schroeder D.C."/>
            <person name="Segurens B."/>
            <person name="Strittmatter M."/>
            <person name="Tonon T."/>
            <person name="Tregear J.W."/>
            <person name="Valentin K."/>
            <person name="von Dassow P."/>
            <person name="Yamagishi T."/>
            <person name="Van de Peer Y."/>
            <person name="Wincker P."/>
        </authorList>
    </citation>
    <scope>NUCLEOTIDE SEQUENCE [LARGE SCALE GENOMIC DNA]</scope>
    <source>
        <strain evidence="12">Ec32 / CCAP1310/4</strain>
    </source>
</reference>
<evidence type="ECO:0000256" key="9">
    <source>
        <dbReference type="RuleBase" id="RU000488"/>
    </source>
</evidence>
<accession>D7G8X0</accession>
<feature type="compositionally biased region" description="Low complexity" evidence="10">
    <location>
        <begin position="332"/>
        <end position="352"/>
    </location>
</feature>
<dbReference type="OrthoDB" id="448427at2759"/>
<evidence type="ECO:0000313" key="12">
    <source>
        <dbReference type="Proteomes" id="UP000002630"/>
    </source>
</evidence>
<evidence type="ECO:0000256" key="8">
    <source>
        <dbReference type="PROSITE-ProRule" id="PRU00282"/>
    </source>
</evidence>
<evidence type="ECO:0000256" key="7">
    <source>
        <dbReference type="ARBA" id="ARBA00023136"/>
    </source>
</evidence>
<dbReference type="PANTHER" id="PTHR45667">
    <property type="entry name" value="S-ADENOSYLMETHIONINE MITOCHONDRIAL CARRIER PROTEIN"/>
    <property type="match status" value="1"/>
</dbReference>
<comment type="subcellular location">
    <subcellularLocation>
        <location evidence="1">Membrane</location>
        <topology evidence="1">Multi-pass membrane protein</topology>
    </subcellularLocation>
</comment>
<dbReference type="InterPro" id="IPR002067">
    <property type="entry name" value="MCP"/>
</dbReference>
<dbReference type="SUPFAM" id="SSF103506">
    <property type="entry name" value="Mitochondrial carrier"/>
    <property type="match status" value="1"/>
</dbReference>
<organism evidence="11 12">
    <name type="scientific">Ectocarpus siliculosus</name>
    <name type="common">Brown alga</name>
    <name type="synonym">Conferva siliculosa</name>
    <dbReference type="NCBI Taxonomy" id="2880"/>
    <lineage>
        <taxon>Eukaryota</taxon>
        <taxon>Sar</taxon>
        <taxon>Stramenopiles</taxon>
        <taxon>Ochrophyta</taxon>
        <taxon>PX clade</taxon>
        <taxon>Phaeophyceae</taxon>
        <taxon>Ectocarpales</taxon>
        <taxon>Ectocarpaceae</taxon>
        <taxon>Ectocarpus</taxon>
    </lineage>
</organism>
<keyword evidence="5" id="KW-0677">Repeat</keyword>
<feature type="repeat" description="Solcar" evidence="8">
    <location>
        <begin position="137"/>
        <end position="226"/>
    </location>
</feature>
<keyword evidence="12" id="KW-1185">Reference proteome</keyword>
<feature type="repeat" description="Solcar" evidence="8">
    <location>
        <begin position="22"/>
        <end position="106"/>
    </location>
</feature>
<evidence type="ECO:0000256" key="1">
    <source>
        <dbReference type="ARBA" id="ARBA00004141"/>
    </source>
</evidence>
<dbReference type="PRINTS" id="PR00926">
    <property type="entry name" value="MITOCARRIER"/>
</dbReference>
<keyword evidence="4 8" id="KW-0812">Transmembrane</keyword>
<dbReference type="Pfam" id="PF00153">
    <property type="entry name" value="Mito_carr"/>
    <property type="match status" value="3"/>
</dbReference>
<evidence type="ECO:0000256" key="5">
    <source>
        <dbReference type="ARBA" id="ARBA00022737"/>
    </source>
</evidence>
<feature type="repeat" description="Solcar" evidence="8">
    <location>
        <begin position="234"/>
        <end position="319"/>
    </location>
</feature>
<evidence type="ECO:0000256" key="3">
    <source>
        <dbReference type="ARBA" id="ARBA00022448"/>
    </source>
</evidence>
<dbReference type="EMBL" id="FN649160">
    <property type="protein sequence ID" value="CBJ28138.1"/>
    <property type="molecule type" value="Genomic_DNA"/>
</dbReference>
<comment type="similarity">
    <text evidence="2 9">Belongs to the mitochondrial carrier (TC 2.A.29) family.</text>
</comment>
<proteinExistence type="inferred from homology"/>
<evidence type="ECO:0000256" key="10">
    <source>
        <dbReference type="SAM" id="MobiDB-lite"/>
    </source>
</evidence>